<keyword evidence="1" id="KW-0732">Signal</keyword>
<dbReference type="EMBL" id="MN883589">
    <property type="protein sequence ID" value="QHR84790.1"/>
    <property type="molecule type" value="mRNA"/>
</dbReference>
<reference evidence="3" key="2">
    <citation type="submission" date="2020-04" db="EMBL/GenBank/DDBJ databases">
        <title>Molecular cloning and expression analysis of mytilin-like antimicrobial peptides (Pernalins) from Asian green mussel Perna viridis.</title>
        <authorList>
            <person name="Wang Y."/>
            <person name="Zeng Z."/>
            <person name="Anwar M."/>
            <person name="Lou S."/>
            <person name="Hu Z."/>
            <person name="Wang C."/>
            <person name="Li H."/>
        </authorList>
    </citation>
    <scope>NUCLEOTIDE SEQUENCE</scope>
</reference>
<dbReference type="AlphaFoldDB" id="A0A6B9XKT1"/>
<proteinExistence type="evidence at transcript level"/>
<sequence>MKTASLSVILVVVIFAVAEIYADCDSNCNHRCYYRGCKAYASALNNGTCYCCCVDCGSDSFFKIGHVNENTHRQQFTDELLMEIKNYRR</sequence>
<dbReference type="SMR" id="A0A6B9XKT1"/>
<feature type="signal peptide" evidence="1">
    <location>
        <begin position="1"/>
        <end position="22"/>
    </location>
</feature>
<dbReference type="InterPro" id="IPR019631">
    <property type="entry name" value="Myticin_preproprotein"/>
</dbReference>
<evidence type="ECO:0000313" key="2">
    <source>
        <dbReference type="EMBL" id="QHR84790.1"/>
    </source>
</evidence>
<accession>A0A6B9XKT1</accession>
<protein>
    <submittedName>
        <fullName evidence="2">Mytilin 3</fullName>
    </submittedName>
    <submittedName>
        <fullName evidence="3">Pernalin D</fullName>
    </submittedName>
</protein>
<dbReference type="Pfam" id="PF10690">
    <property type="entry name" value="Myticin-prepro"/>
    <property type="match status" value="1"/>
</dbReference>
<dbReference type="EMBL" id="MT362699">
    <property type="protein sequence ID" value="QVN25583.1"/>
    <property type="molecule type" value="Genomic_DNA"/>
</dbReference>
<reference evidence="2" key="1">
    <citation type="journal article" date="2020" name="Antibiotics">
        <title>Molecular Diversity of Mytilin-Like Defense Peptides in Mytilidae (Mollusca, Bivalvia).</title>
        <authorList>
            <person name="Greco S."/>
            <person name="Gerdol M."/>
            <person name="Edomi P."/>
            <person name="Pallavicini A."/>
        </authorList>
    </citation>
    <scope>NUCLEOTIDE SEQUENCE</scope>
    <source>
        <strain evidence="2">Pvir_3</strain>
    </source>
</reference>
<evidence type="ECO:0000256" key="1">
    <source>
        <dbReference type="SAM" id="SignalP"/>
    </source>
</evidence>
<evidence type="ECO:0000313" key="3">
    <source>
        <dbReference type="EMBL" id="QVN25583.1"/>
    </source>
</evidence>
<feature type="chain" id="PRO_5036172503" evidence="1">
    <location>
        <begin position="23"/>
        <end position="89"/>
    </location>
</feature>
<name>A0A6B9XKT1_PERVI</name>
<organism evidence="2">
    <name type="scientific">Perna viridis</name>
    <name type="common">Asian green mussel</name>
    <name type="synonym">Mytilus viridis</name>
    <dbReference type="NCBI Taxonomy" id="73031"/>
    <lineage>
        <taxon>Eukaryota</taxon>
        <taxon>Metazoa</taxon>
        <taxon>Spiralia</taxon>
        <taxon>Lophotrochozoa</taxon>
        <taxon>Mollusca</taxon>
        <taxon>Bivalvia</taxon>
        <taxon>Autobranchia</taxon>
        <taxon>Pteriomorphia</taxon>
        <taxon>Mytilida</taxon>
        <taxon>Mytiloidea</taxon>
        <taxon>Mytilidae</taxon>
        <taxon>Mytilinae</taxon>
        <taxon>Perna</taxon>
    </lineage>
</organism>